<dbReference type="CDD" id="cd01386">
    <property type="entry name" value="MYSc_Myo18"/>
    <property type="match status" value="1"/>
</dbReference>
<feature type="compositionally biased region" description="Basic and acidic residues" evidence="8">
    <location>
        <begin position="23"/>
        <end position="34"/>
    </location>
</feature>
<dbReference type="InterPro" id="IPR001478">
    <property type="entry name" value="PDZ"/>
</dbReference>
<dbReference type="Gene3D" id="3.40.850.10">
    <property type="entry name" value="Kinesin motor domain"/>
    <property type="match status" value="1"/>
</dbReference>
<evidence type="ECO:0000256" key="7">
    <source>
        <dbReference type="PROSITE-ProRule" id="PRU00782"/>
    </source>
</evidence>
<feature type="region of interest" description="Disordered" evidence="8">
    <location>
        <begin position="1949"/>
        <end position="2051"/>
    </location>
</feature>
<dbReference type="InterPro" id="IPR002928">
    <property type="entry name" value="Myosin_tail"/>
</dbReference>
<dbReference type="Pfam" id="PF00063">
    <property type="entry name" value="Myosin_head"/>
    <property type="match status" value="2"/>
</dbReference>
<reference evidence="13" key="1">
    <citation type="submission" date="2025-08" db="UniProtKB">
        <authorList>
            <consortium name="RefSeq"/>
        </authorList>
    </citation>
    <scope>IDENTIFICATION</scope>
</reference>
<dbReference type="SMART" id="SM00015">
    <property type="entry name" value="IQ"/>
    <property type="match status" value="1"/>
</dbReference>
<dbReference type="PROSITE" id="PS50106">
    <property type="entry name" value="PDZ"/>
    <property type="match status" value="1"/>
</dbReference>
<dbReference type="Gene3D" id="1.20.58.530">
    <property type="match status" value="1"/>
</dbReference>
<evidence type="ECO:0000256" key="2">
    <source>
        <dbReference type="ARBA" id="ARBA00022741"/>
    </source>
</evidence>
<dbReference type="GeneID" id="101997918"/>
<feature type="region of interest" description="Disordered" evidence="8">
    <location>
        <begin position="321"/>
        <end position="345"/>
    </location>
</feature>
<evidence type="ECO:0000256" key="5">
    <source>
        <dbReference type="ARBA" id="ARBA00023123"/>
    </source>
</evidence>
<dbReference type="SUPFAM" id="SSF50156">
    <property type="entry name" value="PDZ domain-like"/>
    <property type="match status" value="1"/>
</dbReference>
<feature type="binding site" evidence="7">
    <location>
        <begin position="510"/>
        <end position="517"/>
    </location>
    <ligand>
        <name>ATP</name>
        <dbReference type="ChEBI" id="CHEBI:30616"/>
    </ligand>
</feature>
<evidence type="ECO:0000256" key="1">
    <source>
        <dbReference type="ARBA" id="ARBA00008314"/>
    </source>
</evidence>
<feature type="domain" description="PDZ" evidence="9">
    <location>
        <begin position="220"/>
        <end position="311"/>
    </location>
</feature>
<dbReference type="PROSITE" id="PS50096">
    <property type="entry name" value="IQ"/>
    <property type="match status" value="1"/>
</dbReference>
<feature type="compositionally biased region" description="Polar residues" evidence="8">
    <location>
        <begin position="2000"/>
        <end position="2009"/>
    </location>
</feature>
<comment type="similarity">
    <text evidence="1 7">Belongs to the TRAFAC class myosin-kinesin ATPase superfamily. Myosin family.</text>
</comment>
<dbReference type="InterPro" id="IPR036034">
    <property type="entry name" value="PDZ_sf"/>
</dbReference>
<dbReference type="InterPro" id="IPR036064">
    <property type="entry name" value="MYSc_Myo18"/>
</dbReference>
<gene>
    <name evidence="13" type="primary">Myo18a</name>
</gene>
<comment type="caution">
    <text evidence="7">Lacks conserved residue(s) required for the propagation of feature annotation.</text>
</comment>
<keyword evidence="5 7" id="KW-0518">Myosin</keyword>
<dbReference type="Gene3D" id="1.20.5.1160">
    <property type="entry name" value="Vasodilator-stimulated phosphoprotein"/>
    <property type="match status" value="1"/>
</dbReference>
<organism evidence="12 13">
    <name type="scientific">Microtus ochrogaster</name>
    <name type="common">Prairie vole</name>
    <dbReference type="NCBI Taxonomy" id="79684"/>
    <lineage>
        <taxon>Eukaryota</taxon>
        <taxon>Metazoa</taxon>
        <taxon>Chordata</taxon>
        <taxon>Craniata</taxon>
        <taxon>Vertebrata</taxon>
        <taxon>Euteleostomi</taxon>
        <taxon>Mammalia</taxon>
        <taxon>Eutheria</taxon>
        <taxon>Euarchontoglires</taxon>
        <taxon>Glires</taxon>
        <taxon>Rodentia</taxon>
        <taxon>Myomorpha</taxon>
        <taxon>Muroidea</taxon>
        <taxon>Cricetidae</taxon>
        <taxon>Arvicolinae</taxon>
        <taxon>Microtus</taxon>
    </lineage>
</organism>
<feature type="compositionally biased region" description="Basic and acidic residues" evidence="8">
    <location>
        <begin position="1462"/>
        <end position="1477"/>
    </location>
</feature>
<dbReference type="PANTHER" id="PTHR45615">
    <property type="entry name" value="MYOSIN HEAVY CHAIN, NON-MUSCLE"/>
    <property type="match status" value="1"/>
</dbReference>
<dbReference type="Proteomes" id="UP000694915">
    <property type="component" value="Chromosome 7"/>
</dbReference>
<feature type="region of interest" description="Disordered" evidence="8">
    <location>
        <begin position="1462"/>
        <end position="1490"/>
    </location>
</feature>
<dbReference type="InterPro" id="IPR027417">
    <property type="entry name" value="P-loop_NTPase"/>
</dbReference>
<evidence type="ECO:0000259" key="10">
    <source>
        <dbReference type="PROSITE" id="PS51456"/>
    </source>
</evidence>
<dbReference type="Pfam" id="PF00595">
    <property type="entry name" value="PDZ"/>
    <property type="match status" value="1"/>
</dbReference>
<dbReference type="Gene3D" id="2.30.42.10">
    <property type="match status" value="1"/>
</dbReference>
<evidence type="ECO:0000259" key="9">
    <source>
        <dbReference type="PROSITE" id="PS50106"/>
    </source>
</evidence>
<feature type="region of interest" description="Disordered" evidence="8">
    <location>
        <begin position="736"/>
        <end position="755"/>
    </location>
</feature>
<keyword evidence="4" id="KW-0175">Coiled coil</keyword>
<dbReference type="PROSITE" id="PS51844">
    <property type="entry name" value="SH3_LIKE"/>
    <property type="match status" value="1"/>
</dbReference>
<keyword evidence="12" id="KW-1185">Reference proteome</keyword>
<dbReference type="InterPro" id="IPR001609">
    <property type="entry name" value="Myosin_head_motor_dom-like"/>
</dbReference>
<dbReference type="PRINTS" id="PR00193">
    <property type="entry name" value="MYOSINHEAVY"/>
</dbReference>
<dbReference type="Pfam" id="PF24556">
    <property type="entry name" value="SH3_Myosin-XVIIIa"/>
    <property type="match status" value="1"/>
</dbReference>
<dbReference type="PANTHER" id="PTHR45615:SF13">
    <property type="entry name" value="UNCONVENTIONAL MYOSIN-XVIIIA"/>
    <property type="match status" value="1"/>
</dbReference>
<accession>A0ABM1AIS4</accession>
<feature type="region of interest" description="Disordered" evidence="8">
    <location>
        <begin position="1864"/>
        <end position="1915"/>
    </location>
</feature>
<keyword evidence="2 7" id="KW-0547">Nucleotide-binding</keyword>
<dbReference type="PROSITE" id="PS51456">
    <property type="entry name" value="MYOSIN_MOTOR"/>
    <property type="match status" value="1"/>
</dbReference>
<evidence type="ECO:0000256" key="4">
    <source>
        <dbReference type="ARBA" id="ARBA00023054"/>
    </source>
</evidence>
<feature type="compositionally biased region" description="Low complexity" evidence="8">
    <location>
        <begin position="1071"/>
        <end position="1082"/>
    </location>
</feature>
<dbReference type="SMART" id="SM00228">
    <property type="entry name" value="PDZ"/>
    <property type="match status" value="1"/>
</dbReference>
<dbReference type="Gene3D" id="4.10.270.10">
    <property type="entry name" value="Myosin, subunit A"/>
    <property type="match status" value="1"/>
</dbReference>
<keyword evidence="6 7" id="KW-0505">Motor protein</keyword>
<keyword evidence="3 7" id="KW-0067">ATP-binding</keyword>
<dbReference type="SUPFAM" id="SSF52540">
    <property type="entry name" value="P-loop containing nucleoside triphosphate hydrolases"/>
    <property type="match status" value="1"/>
</dbReference>
<feature type="domain" description="Myosin N-terminal SH3-like" evidence="11">
    <location>
        <begin position="361"/>
        <end position="413"/>
    </location>
</feature>
<dbReference type="Gene3D" id="1.20.120.720">
    <property type="entry name" value="Myosin VI head, motor domain, U50 subdomain"/>
    <property type="match status" value="1"/>
</dbReference>
<feature type="compositionally biased region" description="Basic and acidic residues" evidence="8">
    <location>
        <begin position="2042"/>
        <end position="2051"/>
    </location>
</feature>
<dbReference type="RefSeq" id="XP_013202652.1">
    <property type="nucleotide sequence ID" value="XM_013347198.2"/>
</dbReference>
<feature type="region of interest" description="Disordered" evidence="8">
    <location>
        <begin position="140"/>
        <end position="167"/>
    </location>
</feature>
<dbReference type="Pfam" id="PF01576">
    <property type="entry name" value="Myosin_tail_1"/>
    <property type="match status" value="1"/>
</dbReference>
<name>A0ABM1AIS4_MICOH</name>
<proteinExistence type="inferred from homology"/>
<feature type="compositionally biased region" description="Acidic residues" evidence="8">
    <location>
        <begin position="1949"/>
        <end position="1973"/>
    </location>
</feature>
<feature type="compositionally biased region" description="Basic and acidic residues" evidence="8">
    <location>
        <begin position="1"/>
        <end position="17"/>
    </location>
</feature>
<sequence>MFNLMKKDKDKDGGRKEKKEKKEKKERMSAAELRSLEEMSMRRGFFNLNRSSKRESKTRLEISNPIPIKVASGSDLHLTDIDSDSNRGSIILDSGHLSTASSSDDLKGEEGSFRGSVLQRAAKFGSLAKQNSQMIVKRFSFSQRSRDESASETSTPSEHSAAPSPQVEVRTLEGQLMQHPGLGVPRPGPRSRVPELVTKRFPADLRLPAVVPPPPPALRELELQRRPTGDFGFSLRRTTMLDRAPEGQAYRRVVHFAEPGAGTKDLALGLVPGDRLVEINGQNVENKSRDEIVEMIRQSGDSVRLKVQPIPELSELSRSWLRTGEGHRREPADLDPEAASPAHSQAKTEEQIAAEEAWYETEKVWLVHRDGFSLASQLKSEELSLPEGKVRVKLDHDGAILDVDEDDIEKANAPSCDRLEDLASLVYLNESSVLHTLRQRYGASLLHTYAGPSLLVLSPRGAPAVYSEKVMHMFKGCRREDMAPHIYAVAQTAYRAMLMSRQDQSIVLLGSSGSGKTTSFQHLVQYLATIAGTSGSKVFSVEKWQALYTILEAFGNSPTIMNGSATRFSQILSLDFDQAGQVASASIQTMLLEKLRVARRPASEATFNVFYYLLACGDSTLRTELHLNHLAENNVFGIVPLAKPEEKQKAAQQFSKLQAAMKVLAISTEEQKACWLILASIYHLGAAGATKEAAEAGRKQFARHEWAQKAAYLLGCSLEELSSAIFKHQLKGGTLQRSTSFRQGPEESGLGEGPGPKLSAMECLEGMASGLYSELFTLLISLVNRALKSSQHSLCSMMIVDTPGFQNPERGGSARGASFEELCHNYAQDRLQRLFHERTFLQELERYKEENIELAFDDLEPAADDSVAAVDQTSHQSLVRSLAHADEARGLLWLLEEEALVPGATEDALLDRLFSYYGPQEGDKKGQSPLLRSSKPRHFLLGHSHGTNWVEYNVTGWLNYTKQNPATQNASRLLQDSQKKMISNLFLGRAGSATVLSGSIAGLEGGSQLALRRATSMRKTFTTGMAAVKKKSLCIQIKLQVDALIDTIKRSKMHFVHCFLPVAEGLPGEPRAASSRRVSSSSELDLPPGDPCEAGLLQLDVSLLRAQLRGSRLLDAMRMYRQGYPDHMVFSEFRRRFDVLAPHLTKKHGRNYIVVDEKRAVEELLESLDLEKSSCCMGLSRVFFRAGTLARLEEQRDEQTSRHLTLFQAACRGYLARQHFKKRKIQDLAIRCVQKNIKKNKGVKDWPWWKLFTTVRPLIQVQLSEEQIRNKDEEIQQLRSKLEKVEKERNELRLNSDRLESRISELTSELTDERNTGESASQLLDAETAERLRAEKEMKELQTQYDALKKQMEVMEMEVMEARLIRAAEINGEVDDDDAGGEWRLKYERAVREVDFTKKRLQQELEDKMEVEQQSRRQLERRLGDLQADSDESQRALQQLKKKCQRLTAELQDTKLHLEGQQVRNHELEKKQRRFDSELSQAQEEAQREKLQREKLQREKDMLLAEAFSLKQQLEEKDMDIAGFTQKVVSLEAELQDISSQESKDEASLAKVKKQLRDLEAKVKDQEEELDEQAGSIQMLEQAKLRLEMEMERMRQTHSKEMESRDEEVEEARQSCQKKLKQMEVQLEEEYEDKQKALREKRELEGKLSTLSDQVNQRDFESEKRLRKDLKRTKALLADAQIMLDHLKNNAPSKREIAQLKNQLEESEFTCAAAVKARKAMEVEMEDLHLQIDDIAKAKTALEEQLSRLQREKNEIQNRLEEDQEDMNELMKKHKAAVAQSSRDMAQMNDLQAQLEESNKEKQELQEKLQALQSQVEFLEQSMVDKSLVSRQEAKIRELETRLEFEKTQAKRLEGLASRLKENMEKLTEERDQRAAAENREKEQNKRLQRQLRDTKEEMGELARKEAEASRKKHELEMDLESLEAANQSLQADLKLAFKRIGDLQAAIEDEMESDENEDLINSEGDSDVDSELEDRVDGVKSWLSKNKGPSKAASDDGSLKSSSPTSHWKSLAPDPSDDEHDPVDSTSRHRFSHNGLSDSDTEAKPTETDA</sequence>
<dbReference type="Gene3D" id="1.10.10.820">
    <property type="match status" value="1"/>
</dbReference>
<evidence type="ECO:0000259" key="11">
    <source>
        <dbReference type="PROSITE" id="PS51844"/>
    </source>
</evidence>
<evidence type="ECO:0000256" key="3">
    <source>
        <dbReference type="ARBA" id="ARBA00022840"/>
    </source>
</evidence>
<evidence type="ECO:0000313" key="12">
    <source>
        <dbReference type="Proteomes" id="UP000694915"/>
    </source>
</evidence>
<dbReference type="SMART" id="SM00242">
    <property type="entry name" value="MYSc"/>
    <property type="match status" value="1"/>
</dbReference>
<dbReference type="InterPro" id="IPR057772">
    <property type="entry name" value="SH3_Myo18a"/>
</dbReference>
<dbReference type="InterPro" id="IPR004009">
    <property type="entry name" value="SH3_Myosin"/>
</dbReference>
<dbReference type="InterPro" id="IPR036961">
    <property type="entry name" value="Kinesin_motor_dom_sf"/>
</dbReference>
<feature type="region of interest" description="Disordered" evidence="8">
    <location>
        <begin position="1068"/>
        <end position="1087"/>
    </location>
</feature>
<dbReference type="SUPFAM" id="SSF90257">
    <property type="entry name" value="Myosin rod fragments"/>
    <property type="match status" value="1"/>
</dbReference>
<evidence type="ECO:0000313" key="13">
    <source>
        <dbReference type="RefSeq" id="XP_013202652.1"/>
    </source>
</evidence>
<dbReference type="CDD" id="cd06747">
    <property type="entry name" value="PDZ_MYO18-like"/>
    <property type="match status" value="1"/>
</dbReference>
<dbReference type="Gene3D" id="3.30.70.1590">
    <property type="match status" value="1"/>
</dbReference>
<evidence type="ECO:0000256" key="6">
    <source>
        <dbReference type="ARBA" id="ARBA00023175"/>
    </source>
</evidence>
<keyword evidence="7" id="KW-0009">Actin-binding</keyword>
<dbReference type="InterPro" id="IPR000048">
    <property type="entry name" value="IQ_motif_EF-hand-BS"/>
</dbReference>
<feature type="region of interest" description="Disordered" evidence="8">
    <location>
        <begin position="1"/>
        <end position="34"/>
    </location>
</feature>
<feature type="domain" description="Myosin motor" evidence="10">
    <location>
        <begin position="417"/>
        <end position="1197"/>
    </location>
</feature>
<protein>
    <submittedName>
        <fullName evidence="13">Unconventional myosin-XVIIIa isoform X11</fullName>
    </submittedName>
</protein>
<evidence type="ECO:0000256" key="8">
    <source>
        <dbReference type="SAM" id="MobiDB-lite"/>
    </source>
</evidence>